<evidence type="ECO:0000256" key="1">
    <source>
        <dbReference type="SAM" id="MobiDB-lite"/>
    </source>
</evidence>
<feature type="compositionally biased region" description="Low complexity" evidence="1">
    <location>
        <begin position="1"/>
        <end position="10"/>
    </location>
</feature>
<reference evidence="4 5" key="1">
    <citation type="journal article" date="2018" name="Nat. Microbiol.">
        <title>Leveraging single-cell genomics to expand the fungal tree of life.</title>
        <authorList>
            <person name="Ahrendt S.R."/>
            <person name="Quandt C.A."/>
            <person name="Ciobanu D."/>
            <person name="Clum A."/>
            <person name="Salamov A."/>
            <person name="Andreopoulos B."/>
            <person name="Cheng J.F."/>
            <person name="Woyke T."/>
            <person name="Pelin A."/>
            <person name="Henrissat B."/>
            <person name="Reynolds N.K."/>
            <person name="Benny G.L."/>
            <person name="Smith M.E."/>
            <person name="James T.Y."/>
            <person name="Grigoriev I.V."/>
        </authorList>
    </citation>
    <scope>NUCLEOTIDE SEQUENCE [LARGE SCALE GENOMIC DNA]</scope>
    <source>
        <strain evidence="4 5">ATCC 52028</strain>
    </source>
</reference>
<sequence>MTTGAEQLEPPQQPEQPNGAATTLTAQQVHEHERLLQQVYGIEQRIGVLLKVAAQTIEQTTSEALTEHALQALQKSTVTYVEILMEIQAGLRVIIRELVQSNILTMAGTSLPYRGSLASLEKQHEIANSVHAMAQRRVAAIMRQIETVTADQS</sequence>
<accession>A0A4P9XAD6</accession>
<dbReference type="Proteomes" id="UP000268535">
    <property type="component" value="Unassembled WGS sequence"/>
</dbReference>
<gene>
    <name evidence="2" type="ORF">CAUPRSCDRAFT_11172</name>
    <name evidence="3" type="ORF">CXG81DRAFT_25065</name>
</gene>
<evidence type="ECO:0000313" key="2">
    <source>
        <dbReference type="EMBL" id="RKO97142.1"/>
    </source>
</evidence>
<keyword evidence="5" id="KW-1185">Reference proteome</keyword>
<evidence type="ECO:0000313" key="5">
    <source>
        <dbReference type="Proteomes" id="UP000274922"/>
    </source>
</evidence>
<name>A0A4P9XAD6_9FUNG</name>
<evidence type="ECO:0000313" key="3">
    <source>
        <dbReference type="EMBL" id="RKP02285.1"/>
    </source>
</evidence>
<reference evidence="2" key="3">
    <citation type="submission" date="2018-08" db="EMBL/GenBank/DDBJ databases">
        <title>Leveraging single-cell genomics to expand the Fungal Tree of Life.</title>
        <authorList>
            <consortium name="DOE Joint Genome Institute"/>
            <person name="Ahrendt S.R."/>
            <person name="Quandt C.A."/>
            <person name="Ciobanu D."/>
            <person name="Clum A."/>
            <person name="Salamov A."/>
            <person name="Andreopoulos B."/>
            <person name="Cheng J.-F."/>
            <person name="Woyke T."/>
            <person name="Pelin A."/>
            <person name="Henrissat B."/>
            <person name="Reynolds N."/>
            <person name="Benny G.L."/>
            <person name="Smith M.E."/>
            <person name="James T.Y."/>
            <person name="Grigoriev I.V."/>
        </authorList>
    </citation>
    <scope>NUCLEOTIDE SEQUENCE</scope>
    <source>
        <strain evidence="2">ATCC 52028</strain>
    </source>
</reference>
<dbReference type="EMBL" id="ML014147">
    <property type="protein sequence ID" value="RKP02285.1"/>
    <property type="molecule type" value="Genomic_DNA"/>
</dbReference>
<dbReference type="Proteomes" id="UP000274922">
    <property type="component" value="Unassembled WGS sequence"/>
</dbReference>
<dbReference type="EMBL" id="ML009393">
    <property type="protein sequence ID" value="RKO97142.1"/>
    <property type="molecule type" value="Genomic_DNA"/>
</dbReference>
<feature type="region of interest" description="Disordered" evidence="1">
    <location>
        <begin position="1"/>
        <end position="20"/>
    </location>
</feature>
<evidence type="ECO:0008006" key="6">
    <source>
        <dbReference type="Google" id="ProtNLM"/>
    </source>
</evidence>
<dbReference type="AlphaFoldDB" id="A0A4P9XAD6"/>
<reference evidence="3" key="2">
    <citation type="submission" date="2018-04" db="EMBL/GenBank/DDBJ databases">
        <title>Leveraging single-cell genomics to expand the Fungal Tree of Life.</title>
        <authorList>
            <consortium name="DOE Joint Genome Institute"/>
            <person name="Ahrendt S.R."/>
            <person name="Quandt C.A."/>
            <person name="Ciobanu D."/>
            <person name="Clum A."/>
            <person name="Salamov A."/>
            <person name="Andreopoulos B."/>
            <person name="Cheng J.-F."/>
            <person name="Woyke T."/>
            <person name="Pelin A."/>
            <person name="Henrissat B."/>
            <person name="Benny G.L."/>
            <person name="Smith M.E."/>
            <person name="James T.Y."/>
            <person name="Grigoriev I.V."/>
        </authorList>
    </citation>
    <scope>NUCLEOTIDE SEQUENCE</scope>
    <source>
        <strain evidence="3">ATCC 52028</strain>
    </source>
</reference>
<protein>
    <recommendedName>
        <fullName evidence="6">Mediator of RNA polymerase II transcription subunit 11</fullName>
    </recommendedName>
</protein>
<dbReference type="Gene3D" id="1.10.287.3490">
    <property type="match status" value="1"/>
</dbReference>
<dbReference type="OrthoDB" id="2156578at2759"/>
<organism evidence="3 5">
    <name type="scientific">Caulochytrium protostelioides</name>
    <dbReference type="NCBI Taxonomy" id="1555241"/>
    <lineage>
        <taxon>Eukaryota</taxon>
        <taxon>Fungi</taxon>
        <taxon>Fungi incertae sedis</taxon>
        <taxon>Chytridiomycota</taxon>
        <taxon>Chytridiomycota incertae sedis</taxon>
        <taxon>Chytridiomycetes</taxon>
        <taxon>Caulochytriales</taxon>
        <taxon>Caulochytriaceae</taxon>
        <taxon>Caulochytrium</taxon>
    </lineage>
</organism>
<proteinExistence type="predicted"/>
<evidence type="ECO:0000313" key="4">
    <source>
        <dbReference type="Proteomes" id="UP000268535"/>
    </source>
</evidence>